<feature type="transmembrane region" description="Helical" evidence="1">
    <location>
        <begin position="67"/>
        <end position="87"/>
    </location>
</feature>
<dbReference type="PANTHER" id="PTHR34351:SF1">
    <property type="entry name" value="SLR1927 PROTEIN"/>
    <property type="match status" value="1"/>
</dbReference>
<keyword evidence="1" id="KW-0812">Transmembrane</keyword>
<dbReference type="EMBL" id="QYUO01000001">
    <property type="protein sequence ID" value="RJF99956.1"/>
    <property type="molecule type" value="Genomic_DNA"/>
</dbReference>
<dbReference type="Proteomes" id="UP000265955">
    <property type="component" value="Unassembled WGS sequence"/>
</dbReference>
<dbReference type="PANTHER" id="PTHR34351">
    <property type="entry name" value="SLR1927 PROTEIN-RELATED"/>
    <property type="match status" value="1"/>
</dbReference>
<reference evidence="3" key="1">
    <citation type="submission" date="2018-09" db="EMBL/GenBank/DDBJ databases">
        <authorList>
            <person name="Zhu H."/>
        </authorList>
    </citation>
    <scope>NUCLEOTIDE SEQUENCE [LARGE SCALE GENOMIC DNA]</scope>
    <source>
        <strain evidence="3">K1R23-30</strain>
    </source>
</reference>
<dbReference type="AlphaFoldDB" id="A0A3A3FV33"/>
<evidence type="ECO:0000313" key="2">
    <source>
        <dbReference type="EMBL" id="RJF99956.1"/>
    </source>
</evidence>
<accession>A0A3A3FV33</accession>
<dbReference type="OrthoDB" id="5298497at2"/>
<feature type="transmembrane region" description="Helical" evidence="1">
    <location>
        <begin position="40"/>
        <end position="61"/>
    </location>
</feature>
<sequence length="336" mass="37847">MKPLSLYARFEHSIRGHLSKWLYRRRGAEPGEVFLHQRRVFIVPTHPGILFCVMLLTLFIGSINYNLSLGFGFTFLLAGCALIDMHLTFRNLAHLHLVAGRASSVFAGEEAQFELHLINRRRYDRYALWLDFVANDRPDLAQAADVAANATRHVLLSTPAQQRGWLQAPRVRLQTRFPLGLLRAWSYWQPDARVLVYPRPEENPPELPLAPTEQNDGQGAAGYDDFAGIRGYQAGDSLKRLAWRQIARVDVDYGGTLVTKHFEGGAAAEIAIDLTLLPHSLDIEEKLSRMTRWVIEAEARGVAYAFRLDEISYAAALGPAHREACLTALALYRMDA</sequence>
<proteinExistence type="predicted"/>
<keyword evidence="3" id="KW-1185">Reference proteome</keyword>
<evidence type="ECO:0000256" key="1">
    <source>
        <dbReference type="SAM" id="Phobius"/>
    </source>
</evidence>
<comment type="caution">
    <text evidence="2">The sequence shown here is derived from an EMBL/GenBank/DDBJ whole genome shotgun (WGS) entry which is preliminary data.</text>
</comment>
<organism evidence="2 3">
    <name type="scientific">Noviherbaspirillum saxi</name>
    <dbReference type="NCBI Taxonomy" id="2320863"/>
    <lineage>
        <taxon>Bacteria</taxon>
        <taxon>Pseudomonadati</taxon>
        <taxon>Pseudomonadota</taxon>
        <taxon>Betaproteobacteria</taxon>
        <taxon>Burkholderiales</taxon>
        <taxon>Oxalobacteraceae</taxon>
        <taxon>Noviherbaspirillum</taxon>
    </lineage>
</organism>
<protein>
    <submittedName>
        <fullName evidence="2">DUF58 domain-containing protein</fullName>
    </submittedName>
</protein>
<gene>
    <name evidence="2" type="ORF">D3871_04955</name>
</gene>
<name>A0A3A3FV33_9BURK</name>
<evidence type="ECO:0000313" key="3">
    <source>
        <dbReference type="Proteomes" id="UP000265955"/>
    </source>
</evidence>
<keyword evidence="1" id="KW-0472">Membrane</keyword>
<keyword evidence="1" id="KW-1133">Transmembrane helix</keyword>